<evidence type="ECO:0000313" key="1">
    <source>
        <dbReference type="EMBL" id="VAW74083.1"/>
    </source>
</evidence>
<reference evidence="1" key="1">
    <citation type="submission" date="2018-06" db="EMBL/GenBank/DDBJ databases">
        <authorList>
            <person name="Zhirakovskaya E."/>
        </authorList>
    </citation>
    <scope>NUCLEOTIDE SEQUENCE</scope>
</reference>
<dbReference type="EMBL" id="UOFL01000050">
    <property type="protein sequence ID" value="VAW74083.1"/>
    <property type="molecule type" value="Genomic_DNA"/>
</dbReference>
<sequence>MWFKELTGFYETTAEEVRQKLSVKGEILKSHVNDREFRCGRLEILTLCELREKVASCQTPVGKLSLNEVVADVQQLHQRESNKGALFQVASQFNLLEMVSYNVNPEQGVGIYETDNTQGPACAIAAGAGTIYRNYFARVNGSLGQTEHNQIDCLKQLAYALGNSSGELWEMKNGYALATGAGLREIRRKILDLSNGQLHSLKGKLSIGIQWNTEVTLNNSQQLVSQAFCSALPVAYSRHPSTDWMAFATLVLQASYEAVICAGILNYLQTGNNRIYLTLIGGGAFGNDIDWIIRAIRRALSLYQDVGLDVVVVSHSRSNRHVQELISEF</sequence>
<dbReference type="PANTHER" id="PTHR35609:SF1">
    <property type="entry name" value="MACRO DOMAIN-CONTAINING PROTEIN"/>
    <property type="match status" value="1"/>
</dbReference>
<name>A0A3B0YCP5_9ZZZZ</name>
<dbReference type="PANTHER" id="PTHR35609">
    <property type="entry name" value="MACRO DOMAIN-CONTAINING PROTEIN"/>
    <property type="match status" value="1"/>
</dbReference>
<gene>
    <name evidence="1" type="ORF">MNBD_GAMMA12-2744</name>
</gene>
<organism evidence="1">
    <name type="scientific">hydrothermal vent metagenome</name>
    <dbReference type="NCBI Taxonomy" id="652676"/>
    <lineage>
        <taxon>unclassified sequences</taxon>
        <taxon>metagenomes</taxon>
        <taxon>ecological metagenomes</taxon>
    </lineage>
</organism>
<proteinExistence type="predicted"/>
<dbReference type="AlphaFoldDB" id="A0A3B0YCP5"/>
<evidence type="ECO:0008006" key="2">
    <source>
        <dbReference type="Google" id="ProtNLM"/>
    </source>
</evidence>
<accession>A0A3B0YCP5</accession>
<protein>
    <recommendedName>
        <fullName evidence="2">Microbial-type PARG catalytic domain-containing protein</fullName>
    </recommendedName>
</protein>